<dbReference type="InterPro" id="IPR038750">
    <property type="entry name" value="YczE/YyaS-like"/>
</dbReference>
<protein>
    <recommendedName>
        <fullName evidence="4">Integral membrane protein</fullName>
    </recommendedName>
</protein>
<proteinExistence type="predicted"/>
<feature type="transmembrane region" description="Helical" evidence="1">
    <location>
        <begin position="93"/>
        <end position="112"/>
    </location>
</feature>
<organism evidence="2 3">
    <name type="scientific">Streptomyces fragilis</name>
    <dbReference type="NCBI Taxonomy" id="67301"/>
    <lineage>
        <taxon>Bacteria</taxon>
        <taxon>Bacillati</taxon>
        <taxon>Actinomycetota</taxon>
        <taxon>Actinomycetes</taxon>
        <taxon>Kitasatosporales</taxon>
        <taxon>Streptomycetaceae</taxon>
        <taxon>Streptomyces</taxon>
    </lineage>
</organism>
<dbReference type="EMBL" id="JBEZUR010000009">
    <property type="protein sequence ID" value="MEU3554279.1"/>
    <property type="molecule type" value="Genomic_DNA"/>
</dbReference>
<evidence type="ECO:0000313" key="2">
    <source>
        <dbReference type="EMBL" id="MEU3554279.1"/>
    </source>
</evidence>
<dbReference type="PANTHER" id="PTHR40078">
    <property type="entry name" value="INTEGRAL MEMBRANE PROTEIN-RELATED"/>
    <property type="match status" value="1"/>
</dbReference>
<gene>
    <name evidence="2" type="ORF">AB0E65_08655</name>
</gene>
<dbReference type="Pfam" id="PF19700">
    <property type="entry name" value="DUF6198"/>
    <property type="match status" value="1"/>
</dbReference>
<feature type="transmembrane region" description="Helical" evidence="1">
    <location>
        <begin position="26"/>
        <end position="44"/>
    </location>
</feature>
<dbReference type="PANTHER" id="PTHR40078:SF1">
    <property type="entry name" value="INTEGRAL MEMBRANE PROTEIN"/>
    <property type="match status" value="1"/>
</dbReference>
<evidence type="ECO:0008006" key="4">
    <source>
        <dbReference type="Google" id="ProtNLM"/>
    </source>
</evidence>
<dbReference type="RefSeq" id="WP_218028177.1">
    <property type="nucleotide sequence ID" value="NZ_BEVZ01000006.1"/>
</dbReference>
<evidence type="ECO:0000256" key="1">
    <source>
        <dbReference type="SAM" id="Phobius"/>
    </source>
</evidence>
<keyword evidence="1" id="KW-0812">Transmembrane</keyword>
<feature type="transmembrane region" description="Helical" evidence="1">
    <location>
        <begin position="118"/>
        <end position="139"/>
    </location>
</feature>
<evidence type="ECO:0000313" key="3">
    <source>
        <dbReference type="Proteomes" id="UP001550850"/>
    </source>
</evidence>
<sequence>MSTSRTTAVSVRGRGPRALRENLTRYVLYLAGCLVFAAGATLFIHSDLGVDPLDVLSLGILEHVPLTIGVAQAFIAAVCIAVWSLWNRRRPVVMPFVTFLLCGSLIDLMLLADLEWIAPVPSLVLAVLLCAYGSSLIIMSGTGIRAMDLIVISLNQRWKVPFWCAKVGVEAVLLTLGWLLGGPVGIGTLAFLVFVDGLIQPFMSFNSAVFHLANRGLERPGGVGGPVLEDAGAR</sequence>
<keyword evidence="1" id="KW-1133">Transmembrane helix</keyword>
<reference evidence="2 3" key="1">
    <citation type="submission" date="2024-06" db="EMBL/GenBank/DDBJ databases">
        <title>The Natural Products Discovery Center: Release of the First 8490 Sequenced Strains for Exploring Actinobacteria Biosynthetic Diversity.</title>
        <authorList>
            <person name="Kalkreuter E."/>
            <person name="Kautsar S.A."/>
            <person name="Yang D."/>
            <person name="Bader C.D."/>
            <person name="Teijaro C.N."/>
            <person name="Fluegel L."/>
            <person name="Davis C.M."/>
            <person name="Simpson J.R."/>
            <person name="Lauterbach L."/>
            <person name="Steele A.D."/>
            <person name="Gui C."/>
            <person name="Meng S."/>
            <person name="Li G."/>
            <person name="Viehrig K."/>
            <person name="Ye F."/>
            <person name="Su P."/>
            <person name="Kiefer A.F."/>
            <person name="Nichols A."/>
            <person name="Cepeda A.J."/>
            <person name="Yan W."/>
            <person name="Fan B."/>
            <person name="Jiang Y."/>
            <person name="Adhikari A."/>
            <person name="Zheng C.-J."/>
            <person name="Schuster L."/>
            <person name="Cowan T.M."/>
            <person name="Smanski M.J."/>
            <person name="Chevrette M.G."/>
            <person name="De Carvalho L.P.S."/>
            <person name="Shen B."/>
        </authorList>
    </citation>
    <scope>NUCLEOTIDE SEQUENCE [LARGE SCALE GENOMIC DNA]</scope>
    <source>
        <strain evidence="2 3">NPDC038104</strain>
    </source>
</reference>
<dbReference type="Proteomes" id="UP001550850">
    <property type="component" value="Unassembled WGS sequence"/>
</dbReference>
<keyword evidence="3" id="KW-1185">Reference proteome</keyword>
<comment type="caution">
    <text evidence="2">The sequence shown here is derived from an EMBL/GenBank/DDBJ whole genome shotgun (WGS) entry which is preliminary data.</text>
</comment>
<keyword evidence="1" id="KW-0472">Membrane</keyword>
<accession>A0ABV2YEY5</accession>
<name>A0ABV2YEY5_9ACTN</name>
<feature type="transmembrane region" description="Helical" evidence="1">
    <location>
        <begin position="64"/>
        <end position="86"/>
    </location>
</feature>